<dbReference type="AlphaFoldDB" id="A0A0Q0RIG3"/>
<gene>
    <name evidence="2" type="ORF">AOG55_00565</name>
</gene>
<keyword evidence="3" id="KW-1185">Reference proteome</keyword>
<dbReference type="Pfam" id="PF02371">
    <property type="entry name" value="Transposase_20"/>
    <property type="match status" value="1"/>
</dbReference>
<dbReference type="InParanoid" id="A0A0Q0RIG3"/>
<sequence length="280" mass="32333">MKEIYIPSEEIENIRSLVRYRHSLGEELTLKKNKIHALLTSYGIIIKATDPFGKKGLKEIESNYNNLNYSDRIVLRSLLNDISFIKNREKEIETEISLLSKNNDNIKLLMTIPGINFYTAAGILSEIGTVNRFDNKLKFASYTGLIPSEYSSGERIIKGHITKHGPSLLRFFLVETVHSLIKYTKKFRSKYLSIVRRLGKKRSIIAIARILAETIYSMLKNNVKFVDQERKEMLNPDELYFKKLEDLSLKKINNMRKIANDGNVHGDSANLIYRRGIKKC</sequence>
<dbReference type="GO" id="GO:0004803">
    <property type="term" value="F:transposase activity"/>
    <property type="evidence" value="ECO:0007669"/>
    <property type="project" value="InterPro"/>
</dbReference>
<dbReference type="RefSeq" id="WP_055040971.1">
    <property type="nucleotide sequence ID" value="NZ_LKBH01000179.1"/>
</dbReference>
<feature type="domain" description="Transposase IS116/IS110/IS902 C-terminal" evidence="1">
    <location>
        <begin position="107"/>
        <end position="191"/>
    </location>
</feature>
<proteinExistence type="predicted"/>
<reference evidence="2 3" key="1">
    <citation type="submission" date="2015-09" db="EMBL/GenBank/DDBJ databases">
        <title>Heavy metals and arsenic resistance mechanisms in polyextremophilic archaea of the family Ferroplasmaceae.</title>
        <authorList>
            <person name="Bulaev A.G."/>
            <person name="Kanygina A.V."/>
        </authorList>
    </citation>
    <scope>NUCLEOTIDE SEQUENCE [LARGE SCALE GENOMIC DNA]</scope>
    <source>
        <strain evidence="2 3">BH2</strain>
    </source>
</reference>
<dbReference type="GO" id="GO:0003677">
    <property type="term" value="F:DNA binding"/>
    <property type="evidence" value="ECO:0007669"/>
    <property type="project" value="InterPro"/>
</dbReference>
<protein>
    <recommendedName>
        <fullName evidence="1">Transposase IS116/IS110/IS902 C-terminal domain-containing protein</fullName>
    </recommendedName>
</protein>
<evidence type="ECO:0000313" key="3">
    <source>
        <dbReference type="Proteomes" id="UP000050301"/>
    </source>
</evidence>
<dbReference type="GO" id="GO:0006313">
    <property type="term" value="P:DNA transposition"/>
    <property type="evidence" value="ECO:0007669"/>
    <property type="project" value="InterPro"/>
</dbReference>
<dbReference type="Proteomes" id="UP000050301">
    <property type="component" value="Unassembled WGS sequence"/>
</dbReference>
<accession>A0A0Q0RIG3</accession>
<organism evidence="2 3">
    <name type="scientific">Acidiplasma cupricumulans</name>
    <dbReference type="NCBI Taxonomy" id="312540"/>
    <lineage>
        <taxon>Archaea</taxon>
        <taxon>Methanobacteriati</taxon>
        <taxon>Thermoplasmatota</taxon>
        <taxon>Thermoplasmata</taxon>
        <taxon>Thermoplasmatales</taxon>
        <taxon>Ferroplasmaceae</taxon>
        <taxon>Acidiplasma</taxon>
    </lineage>
</organism>
<dbReference type="InterPro" id="IPR003346">
    <property type="entry name" value="Transposase_20"/>
</dbReference>
<evidence type="ECO:0000313" key="2">
    <source>
        <dbReference type="EMBL" id="KQB35200.1"/>
    </source>
</evidence>
<dbReference type="EMBL" id="LKBH01000179">
    <property type="protein sequence ID" value="KQB35200.1"/>
    <property type="molecule type" value="Genomic_DNA"/>
</dbReference>
<dbReference type="PANTHER" id="PTHR33055:SF13">
    <property type="entry name" value="TRANSPOSASE"/>
    <property type="match status" value="1"/>
</dbReference>
<dbReference type="NCBIfam" id="NF033542">
    <property type="entry name" value="transpos_IS110"/>
    <property type="match status" value="1"/>
</dbReference>
<dbReference type="InterPro" id="IPR047650">
    <property type="entry name" value="Transpos_IS110"/>
</dbReference>
<dbReference type="PANTHER" id="PTHR33055">
    <property type="entry name" value="TRANSPOSASE FOR INSERTION SEQUENCE ELEMENT IS1111A"/>
    <property type="match status" value="1"/>
</dbReference>
<name>A0A0Q0RIG3_9ARCH</name>
<evidence type="ECO:0000259" key="1">
    <source>
        <dbReference type="Pfam" id="PF02371"/>
    </source>
</evidence>
<comment type="caution">
    <text evidence="2">The sequence shown here is derived from an EMBL/GenBank/DDBJ whole genome shotgun (WGS) entry which is preliminary data.</text>
</comment>